<dbReference type="InterPro" id="IPR000160">
    <property type="entry name" value="GGDEF_dom"/>
</dbReference>
<evidence type="ECO:0000259" key="7">
    <source>
        <dbReference type="PROSITE" id="PS50883"/>
    </source>
</evidence>
<organism evidence="9 10">
    <name type="scientific">Cohnella faecalis</name>
    <dbReference type="NCBI Taxonomy" id="2315694"/>
    <lineage>
        <taxon>Bacteria</taxon>
        <taxon>Bacillati</taxon>
        <taxon>Bacillota</taxon>
        <taxon>Bacilli</taxon>
        <taxon>Bacillales</taxon>
        <taxon>Paenibacillaceae</taxon>
        <taxon>Cohnella</taxon>
    </lineage>
</organism>
<evidence type="ECO:0000256" key="6">
    <source>
        <dbReference type="SAM" id="Phobius"/>
    </source>
</evidence>
<evidence type="ECO:0000256" key="1">
    <source>
        <dbReference type="ARBA" id="ARBA00004651"/>
    </source>
</evidence>
<keyword evidence="4 6" id="KW-1133">Transmembrane helix</keyword>
<dbReference type="InterPro" id="IPR035919">
    <property type="entry name" value="EAL_sf"/>
</dbReference>
<evidence type="ECO:0000259" key="8">
    <source>
        <dbReference type="PROSITE" id="PS50887"/>
    </source>
</evidence>
<feature type="transmembrane region" description="Helical" evidence="6">
    <location>
        <begin position="187"/>
        <end position="206"/>
    </location>
</feature>
<dbReference type="Gene3D" id="3.30.70.270">
    <property type="match status" value="1"/>
</dbReference>
<dbReference type="CDD" id="cd01949">
    <property type="entry name" value="GGDEF"/>
    <property type="match status" value="1"/>
</dbReference>
<dbReference type="Pfam" id="PF00563">
    <property type="entry name" value="EAL"/>
    <property type="match status" value="1"/>
</dbReference>
<feature type="domain" description="GGDEF" evidence="8">
    <location>
        <begin position="238"/>
        <end position="372"/>
    </location>
</feature>
<sequence length="639" mass="72213">MIMTHNWNVYGKKEDGTMFGSEIVFSLLQTIINMIVFILICNRIYPFIIHWSSYRRKVIIGFLFGIASLISLKFPIVAQKGILVNLNDVLAGMSGFLGGPIAGAITFTMAASYRAMLGGIGAVAGIGVMLVAAFIGALLHLYMRGKGFPSMRRLWMPVMFGVIIAIDSFAWTLLFPVRVRLELLHDYAIPFFTLYPLSAVVFYYLMAEEWYSLLHKRNTSLSFQTVQARLERQAAKGRPFSLVVMNIDQFKAVNEMYGFSFGDELLEEVRKRLNALLPEQGWSARINGDEYLLSLPIADRKDALQWLENAKKELTSPYTVKPDGKLVHLSFSTGLALSENNEIPVEELLRQADMALKDAKTRGLNMISPYEQRMTERLKQRTLLEEELRFALERKQLSLHFQPQFELKSGKLKGFEALLRWHHPELGAVSPDEFIPIAEETGLIVPIGQWVLRSACETMQRILPLCPSSTIGVNISALQLIPEQFPDMVLETAMLTGLPLDRLELELTESELMTSLDSAQEQLTRLSEAGVRLALDDFGVGYSSLNYLRKLPFHRVKIDRSFIQDIGTSKDDELAEAIIRLVRQLHLDVVAEGLESYDQLMRLQEWGCDIAQGYLLGRPMPESELHAFIARNTTSFSEA</sequence>
<dbReference type="CDD" id="cd01948">
    <property type="entry name" value="EAL"/>
    <property type="match status" value="1"/>
</dbReference>
<evidence type="ECO:0000256" key="4">
    <source>
        <dbReference type="ARBA" id="ARBA00022989"/>
    </source>
</evidence>
<dbReference type="PANTHER" id="PTHR33121">
    <property type="entry name" value="CYCLIC DI-GMP PHOSPHODIESTERASE PDEF"/>
    <property type="match status" value="1"/>
</dbReference>
<dbReference type="GO" id="GO:0071111">
    <property type="term" value="F:cyclic-guanylate-specific phosphodiesterase activity"/>
    <property type="evidence" value="ECO:0007669"/>
    <property type="project" value="InterPro"/>
</dbReference>
<dbReference type="NCBIfam" id="TIGR00254">
    <property type="entry name" value="GGDEF"/>
    <property type="match status" value="1"/>
</dbReference>
<protein>
    <submittedName>
        <fullName evidence="9">EAL domain-containing protein</fullName>
    </submittedName>
</protein>
<feature type="transmembrane region" description="Helical" evidence="6">
    <location>
        <begin position="57"/>
        <end position="77"/>
    </location>
</feature>
<feature type="transmembrane region" description="Helical" evidence="6">
    <location>
        <begin position="89"/>
        <end position="110"/>
    </location>
</feature>
<feature type="transmembrane region" description="Helical" evidence="6">
    <location>
        <begin position="117"/>
        <end position="142"/>
    </location>
</feature>
<dbReference type="InterPro" id="IPR029787">
    <property type="entry name" value="Nucleotide_cyclase"/>
</dbReference>
<evidence type="ECO:0000256" key="3">
    <source>
        <dbReference type="ARBA" id="ARBA00022692"/>
    </source>
</evidence>
<dbReference type="InterPro" id="IPR050706">
    <property type="entry name" value="Cyclic-di-GMP_PDE-like"/>
</dbReference>
<accession>A0A398CWA0</accession>
<feature type="domain" description="EAL" evidence="7">
    <location>
        <begin position="381"/>
        <end position="633"/>
    </location>
</feature>
<keyword evidence="3 6" id="KW-0812">Transmembrane</keyword>
<reference evidence="9 10" key="1">
    <citation type="submission" date="2018-09" db="EMBL/GenBank/DDBJ databases">
        <title>Cohnella cavernae sp. nov., isolated from a karst cave.</title>
        <authorList>
            <person name="Zhu H."/>
        </authorList>
    </citation>
    <scope>NUCLEOTIDE SEQUENCE [LARGE SCALE GENOMIC DNA]</scope>
    <source>
        <strain evidence="9 10">K2E09-144</strain>
    </source>
</reference>
<dbReference type="EMBL" id="QXJM01000023">
    <property type="protein sequence ID" value="RIE04828.1"/>
    <property type="molecule type" value="Genomic_DNA"/>
</dbReference>
<name>A0A398CWA0_9BACL</name>
<dbReference type="GO" id="GO:0000155">
    <property type="term" value="F:phosphorelay sensor kinase activity"/>
    <property type="evidence" value="ECO:0007669"/>
    <property type="project" value="InterPro"/>
</dbReference>
<evidence type="ECO:0000256" key="2">
    <source>
        <dbReference type="ARBA" id="ARBA00022475"/>
    </source>
</evidence>
<dbReference type="Pfam" id="PF00990">
    <property type="entry name" value="GGDEF"/>
    <property type="match status" value="1"/>
</dbReference>
<proteinExistence type="predicted"/>
<dbReference type="Proteomes" id="UP000266340">
    <property type="component" value="Unassembled WGS sequence"/>
</dbReference>
<dbReference type="PANTHER" id="PTHR33121:SF70">
    <property type="entry name" value="SIGNALING PROTEIN YKOW"/>
    <property type="match status" value="1"/>
</dbReference>
<dbReference type="InterPro" id="IPR011620">
    <property type="entry name" value="Sig_transdc_His_kinase_LytS_TM"/>
</dbReference>
<keyword evidence="5 6" id="KW-0472">Membrane</keyword>
<evidence type="ECO:0000313" key="9">
    <source>
        <dbReference type="EMBL" id="RIE04828.1"/>
    </source>
</evidence>
<dbReference type="GO" id="GO:0071555">
    <property type="term" value="P:cell wall organization"/>
    <property type="evidence" value="ECO:0007669"/>
    <property type="project" value="InterPro"/>
</dbReference>
<feature type="transmembrane region" description="Helical" evidence="6">
    <location>
        <begin position="23"/>
        <end position="45"/>
    </location>
</feature>
<dbReference type="AlphaFoldDB" id="A0A398CWA0"/>
<keyword evidence="2" id="KW-1003">Cell membrane</keyword>
<comment type="caution">
    <text evidence="9">The sequence shown here is derived from an EMBL/GenBank/DDBJ whole genome shotgun (WGS) entry which is preliminary data.</text>
</comment>
<gene>
    <name evidence="9" type="ORF">D3H35_05005</name>
</gene>
<evidence type="ECO:0000313" key="10">
    <source>
        <dbReference type="Proteomes" id="UP000266340"/>
    </source>
</evidence>
<dbReference type="InterPro" id="IPR001633">
    <property type="entry name" value="EAL_dom"/>
</dbReference>
<dbReference type="GO" id="GO:0005886">
    <property type="term" value="C:plasma membrane"/>
    <property type="evidence" value="ECO:0007669"/>
    <property type="project" value="UniProtKB-SubCell"/>
</dbReference>
<dbReference type="SUPFAM" id="SSF141868">
    <property type="entry name" value="EAL domain-like"/>
    <property type="match status" value="1"/>
</dbReference>
<dbReference type="PROSITE" id="PS50887">
    <property type="entry name" value="GGDEF"/>
    <property type="match status" value="1"/>
</dbReference>
<dbReference type="InterPro" id="IPR043128">
    <property type="entry name" value="Rev_trsase/Diguanyl_cyclase"/>
</dbReference>
<dbReference type="SUPFAM" id="SSF55073">
    <property type="entry name" value="Nucleotide cyclase"/>
    <property type="match status" value="1"/>
</dbReference>
<dbReference type="Gene3D" id="3.20.20.450">
    <property type="entry name" value="EAL domain"/>
    <property type="match status" value="1"/>
</dbReference>
<dbReference type="SMART" id="SM00052">
    <property type="entry name" value="EAL"/>
    <property type="match status" value="1"/>
</dbReference>
<feature type="transmembrane region" description="Helical" evidence="6">
    <location>
        <begin position="154"/>
        <end position="175"/>
    </location>
</feature>
<comment type="subcellular location">
    <subcellularLocation>
        <location evidence="1">Cell membrane</location>
        <topology evidence="1">Multi-pass membrane protein</topology>
    </subcellularLocation>
</comment>
<keyword evidence="10" id="KW-1185">Reference proteome</keyword>
<dbReference type="Pfam" id="PF07694">
    <property type="entry name" value="5TM-5TMR_LYT"/>
    <property type="match status" value="1"/>
</dbReference>
<dbReference type="SMART" id="SM00267">
    <property type="entry name" value="GGDEF"/>
    <property type="match status" value="1"/>
</dbReference>
<evidence type="ECO:0000256" key="5">
    <source>
        <dbReference type="ARBA" id="ARBA00023136"/>
    </source>
</evidence>
<dbReference type="PROSITE" id="PS50883">
    <property type="entry name" value="EAL"/>
    <property type="match status" value="1"/>
</dbReference>